<protein>
    <submittedName>
        <fullName evidence="1">Uncharacterized protein B15I20.170</fullName>
    </submittedName>
</protein>
<gene>
    <name evidence="1" type="primary">B15I20.170</name>
</gene>
<sequence>MHEYNPLDHLLEATRALAGLADGADFVVKSQLVPTFGAICGMANDKQTFADNSWNAVQALIQDLKPDCQRDLFQNPRDDIDDALVGYEDNKDTCLSGKGVQDKNSNSRDRNLLACRKFPAIDINHNAELRLHRRDSEAILVRRGGQYRPFLIAE</sequence>
<name>Q9P3J4_NEUCS</name>
<proteinExistence type="predicted"/>
<organism evidence="1">
    <name type="scientific">Neurospora crassa</name>
    <dbReference type="NCBI Taxonomy" id="5141"/>
    <lineage>
        <taxon>Eukaryota</taxon>
        <taxon>Fungi</taxon>
        <taxon>Dikarya</taxon>
        <taxon>Ascomycota</taxon>
        <taxon>Pezizomycotina</taxon>
        <taxon>Sordariomycetes</taxon>
        <taxon>Sordariomycetidae</taxon>
        <taxon>Sordariales</taxon>
        <taxon>Sordariaceae</taxon>
        <taxon>Neurospora</taxon>
    </lineage>
</organism>
<dbReference type="AlphaFoldDB" id="Q9P3J4"/>
<reference evidence="1" key="2">
    <citation type="submission" date="2002-07" db="EMBL/GenBank/DDBJ databases">
        <authorList>
            <person name="German Neurospora genome project"/>
        </authorList>
    </citation>
    <scope>NUCLEOTIDE SEQUENCE</scope>
</reference>
<dbReference type="EMBL" id="AL389900">
    <property type="protein sequence ID" value="CAB97471.2"/>
    <property type="molecule type" value="Genomic_DNA"/>
</dbReference>
<accession>Q9P3J4</accession>
<evidence type="ECO:0000313" key="1">
    <source>
        <dbReference type="EMBL" id="CAB97471.2"/>
    </source>
</evidence>
<reference evidence="1" key="1">
    <citation type="submission" date="2000-07" db="EMBL/GenBank/DDBJ databases">
        <authorList>
            <person name="Schulte U."/>
            <person name="Aign V."/>
            <person name="Hoheisel J."/>
            <person name="Brandt P."/>
            <person name="Fartmann B."/>
            <person name="Holland R."/>
            <person name="Nyakatura G."/>
            <person name="Mewes H.W."/>
            <person name="Mannhaupt G."/>
        </authorList>
    </citation>
    <scope>NUCLEOTIDE SEQUENCE</scope>
</reference>